<keyword evidence="3" id="KW-1185">Reference proteome</keyword>
<reference evidence="2" key="1">
    <citation type="submission" date="2023-03" db="EMBL/GenBank/DDBJ databases">
        <title>Chromosome-scale reference genome and RAD-based genetic map of yellow starthistle (Centaurea solstitialis) reveal putative structural variation and QTLs associated with invader traits.</title>
        <authorList>
            <person name="Reatini B."/>
            <person name="Cang F.A."/>
            <person name="Jiang Q."/>
            <person name="Mckibben M.T.W."/>
            <person name="Barker M.S."/>
            <person name="Rieseberg L.H."/>
            <person name="Dlugosch K.M."/>
        </authorList>
    </citation>
    <scope>NUCLEOTIDE SEQUENCE</scope>
    <source>
        <strain evidence="2">CAN-66</strain>
        <tissue evidence="2">Leaf</tissue>
    </source>
</reference>
<gene>
    <name evidence="2" type="ORF">OSB04_un001800</name>
</gene>
<feature type="compositionally biased region" description="Basic and acidic residues" evidence="1">
    <location>
        <begin position="100"/>
        <end position="109"/>
    </location>
</feature>
<sequence>MTCFINTGKSIKPNRLSSTPYLLPIRIHLFSPFAKSETPTGNEEAGPVNRPKRERVFESSELNKKLTNARTVEDLKSCQLLKSQLFNRQQSENTETPDQLDAKSEEKSESSPSKWFKQLQSIKKLLLT</sequence>
<evidence type="ECO:0000256" key="1">
    <source>
        <dbReference type="SAM" id="MobiDB-lite"/>
    </source>
</evidence>
<feature type="region of interest" description="Disordered" evidence="1">
    <location>
        <begin position="34"/>
        <end position="56"/>
    </location>
</feature>
<feature type="compositionally biased region" description="Polar residues" evidence="1">
    <location>
        <begin position="86"/>
        <end position="97"/>
    </location>
</feature>
<proteinExistence type="predicted"/>
<comment type="caution">
    <text evidence="2">The sequence shown here is derived from an EMBL/GenBank/DDBJ whole genome shotgun (WGS) entry which is preliminary data.</text>
</comment>
<protein>
    <submittedName>
        <fullName evidence="2">Uncharacterized protein</fullName>
    </submittedName>
</protein>
<dbReference type="AlphaFoldDB" id="A0AA38SL79"/>
<feature type="region of interest" description="Disordered" evidence="1">
    <location>
        <begin position="86"/>
        <end position="114"/>
    </location>
</feature>
<accession>A0AA38SL79</accession>
<evidence type="ECO:0000313" key="3">
    <source>
        <dbReference type="Proteomes" id="UP001172457"/>
    </source>
</evidence>
<name>A0AA38SL79_9ASTR</name>
<evidence type="ECO:0000313" key="2">
    <source>
        <dbReference type="EMBL" id="KAJ9535122.1"/>
    </source>
</evidence>
<organism evidence="2 3">
    <name type="scientific">Centaurea solstitialis</name>
    <name type="common">yellow star-thistle</name>
    <dbReference type="NCBI Taxonomy" id="347529"/>
    <lineage>
        <taxon>Eukaryota</taxon>
        <taxon>Viridiplantae</taxon>
        <taxon>Streptophyta</taxon>
        <taxon>Embryophyta</taxon>
        <taxon>Tracheophyta</taxon>
        <taxon>Spermatophyta</taxon>
        <taxon>Magnoliopsida</taxon>
        <taxon>eudicotyledons</taxon>
        <taxon>Gunneridae</taxon>
        <taxon>Pentapetalae</taxon>
        <taxon>asterids</taxon>
        <taxon>campanulids</taxon>
        <taxon>Asterales</taxon>
        <taxon>Asteraceae</taxon>
        <taxon>Carduoideae</taxon>
        <taxon>Cardueae</taxon>
        <taxon>Centaureinae</taxon>
        <taxon>Centaurea</taxon>
    </lineage>
</organism>
<dbReference type="Proteomes" id="UP001172457">
    <property type="component" value="Unassembled WGS sequence"/>
</dbReference>
<dbReference type="EMBL" id="JARYMX010000688">
    <property type="protein sequence ID" value="KAJ9535122.1"/>
    <property type="molecule type" value="Genomic_DNA"/>
</dbReference>